<dbReference type="Proteomes" id="UP001159363">
    <property type="component" value="Chromosome 2"/>
</dbReference>
<name>A0ABQ9ICH5_9NEOP</name>
<reference evidence="1 2" key="1">
    <citation type="submission" date="2023-02" db="EMBL/GenBank/DDBJ databases">
        <title>LHISI_Scaffold_Assembly.</title>
        <authorList>
            <person name="Stuart O.P."/>
            <person name="Cleave R."/>
            <person name="Magrath M.J.L."/>
            <person name="Mikheyev A.S."/>
        </authorList>
    </citation>
    <scope>NUCLEOTIDE SEQUENCE [LARGE SCALE GENOMIC DNA]</scope>
    <source>
        <strain evidence="1">Daus_M_001</strain>
        <tissue evidence="1">Leg muscle</tissue>
    </source>
</reference>
<evidence type="ECO:0000313" key="2">
    <source>
        <dbReference type="Proteomes" id="UP001159363"/>
    </source>
</evidence>
<sequence>MINAPSLTVHWTAPCSLEEVKYDVHSYIVTLHYSTSPGSSNEDIQVLSEVEANQDLQFTHNLGTTAGAYRFGVQIVDPACGTNGCRVSFSPTITSEGEALTAWLQLFGHPLPKCKN</sequence>
<evidence type="ECO:0008006" key="3">
    <source>
        <dbReference type="Google" id="ProtNLM"/>
    </source>
</evidence>
<organism evidence="1 2">
    <name type="scientific">Dryococelus australis</name>
    <dbReference type="NCBI Taxonomy" id="614101"/>
    <lineage>
        <taxon>Eukaryota</taxon>
        <taxon>Metazoa</taxon>
        <taxon>Ecdysozoa</taxon>
        <taxon>Arthropoda</taxon>
        <taxon>Hexapoda</taxon>
        <taxon>Insecta</taxon>
        <taxon>Pterygota</taxon>
        <taxon>Neoptera</taxon>
        <taxon>Polyneoptera</taxon>
        <taxon>Phasmatodea</taxon>
        <taxon>Verophasmatodea</taxon>
        <taxon>Anareolatae</taxon>
        <taxon>Phasmatidae</taxon>
        <taxon>Eurycanthinae</taxon>
        <taxon>Dryococelus</taxon>
    </lineage>
</organism>
<evidence type="ECO:0000313" key="1">
    <source>
        <dbReference type="EMBL" id="KAJ8894157.1"/>
    </source>
</evidence>
<gene>
    <name evidence="1" type="ORF">PR048_006767</name>
</gene>
<comment type="caution">
    <text evidence="1">The sequence shown here is derived from an EMBL/GenBank/DDBJ whole genome shotgun (WGS) entry which is preliminary data.</text>
</comment>
<dbReference type="EMBL" id="JARBHB010000002">
    <property type="protein sequence ID" value="KAJ8894157.1"/>
    <property type="molecule type" value="Genomic_DNA"/>
</dbReference>
<proteinExistence type="predicted"/>
<keyword evidence="2" id="KW-1185">Reference proteome</keyword>
<protein>
    <recommendedName>
        <fullName evidence="3">Fibronectin type-III domain-containing protein</fullName>
    </recommendedName>
</protein>
<accession>A0ABQ9ICH5</accession>